<dbReference type="InterPro" id="IPR006311">
    <property type="entry name" value="TAT_signal"/>
</dbReference>
<dbReference type="GO" id="GO:0030151">
    <property type="term" value="F:molybdenum ion binding"/>
    <property type="evidence" value="ECO:0007669"/>
    <property type="project" value="TreeGrafter"/>
</dbReference>
<keyword evidence="6" id="KW-0479">Metal-binding</keyword>
<dbReference type="Pfam" id="PF04879">
    <property type="entry name" value="Molybdop_Fe4S4"/>
    <property type="match status" value="1"/>
</dbReference>
<evidence type="ECO:0000256" key="3">
    <source>
        <dbReference type="ARBA" id="ARBA00010312"/>
    </source>
</evidence>
<dbReference type="PROSITE" id="PS51318">
    <property type="entry name" value="TAT"/>
    <property type="match status" value="1"/>
</dbReference>
<dbReference type="GO" id="GO:0016491">
    <property type="term" value="F:oxidoreductase activity"/>
    <property type="evidence" value="ECO:0007669"/>
    <property type="project" value="UniProtKB-KW"/>
</dbReference>
<dbReference type="GO" id="GO:0042597">
    <property type="term" value="C:periplasmic space"/>
    <property type="evidence" value="ECO:0007669"/>
    <property type="project" value="UniProtKB-SubCell"/>
</dbReference>
<accession>M5PS25</accession>
<evidence type="ECO:0000256" key="1">
    <source>
        <dbReference type="ARBA" id="ARBA00001966"/>
    </source>
</evidence>
<dbReference type="SMART" id="SM00926">
    <property type="entry name" value="Molybdop_Fe4S4"/>
    <property type="match status" value="1"/>
</dbReference>
<evidence type="ECO:0000313" key="13">
    <source>
        <dbReference type="Proteomes" id="UP000011922"/>
    </source>
</evidence>
<reference evidence="12 13" key="1">
    <citation type="journal article" date="2013" name="Genome Announc.">
        <title>Draft Genome Sequence for Desulfovibrio africanus Strain PCS.</title>
        <authorList>
            <person name="Brown S.D."/>
            <person name="Utturkar S.M."/>
            <person name="Arkin A.P."/>
            <person name="Deutschbauer A.M."/>
            <person name="Elias D.A."/>
            <person name="Hazen T.C."/>
            <person name="Chakraborty R."/>
        </authorList>
    </citation>
    <scope>NUCLEOTIDE SEQUENCE [LARGE SCALE GENOMIC DNA]</scope>
    <source>
        <strain evidence="12 13">PCS</strain>
    </source>
</reference>
<dbReference type="Proteomes" id="UP000011922">
    <property type="component" value="Unassembled WGS sequence"/>
</dbReference>
<dbReference type="EMBL" id="AOSV01000025">
    <property type="protein sequence ID" value="EMG36870.1"/>
    <property type="molecule type" value="Genomic_DNA"/>
</dbReference>
<dbReference type="PATRIC" id="fig|1262666.3.peg.2327"/>
<dbReference type="PROSITE" id="PS51669">
    <property type="entry name" value="4FE4S_MOW_BIS_MGD"/>
    <property type="match status" value="1"/>
</dbReference>
<sequence>MSICRRDFLKLSGVAVAATAFGGLGFDLKPTVARAQQFKLQNAKQTTSVCCYCAVGCGLIVSTAKDGAGRAINVEGDPDHPINEGSLCAKGASLYQLAENDKRVLKPLYRAPNSDKWEEKSWDWMLKTIARRIKDTRDKSFEVKDAKGNVVNRCEGIASVGSAAMDNEECWIYQEMLRGLGLTYIEHQARI</sequence>
<evidence type="ECO:0000256" key="2">
    <source>
        <dbReference type="ARBA" id="ARBA00004418"/>
    </source>
</evidence>
<comment type="subunit">
    <text evidence="4">Heterodimer of a large and a small subunit.</text>
</comment>
<dbReference type="SUPFAM" id="SSF53706">
    <property type="entry name" value="Formate dehydrogenase/DMSO reductase, domains 1-3"/>
    <property type="match status" value="1"/>
</dbReference>
<dbReference type="InterPro" id="IPR006963">
    <property type="entry name" value="Mopterin_OxRdtase_4Fe-4S_dom"/>
</dbReference>
<dbReference type="PANTHER" id="PTHR43598">
    <property type="entry name" value="TUNGSTEN-CONTAINING FORMYLMETHANOFURAN DEHYDROGENASE 2 SUBUNIT B"/>
    <property type="match status" value="1"/>
</dbReference>
<feature type="chain" id="PRO_5004069414" evidence="10">
    <location>
        <begin position="18"/>
        <end position="191"/>
    </location>
</feature>
<evidence type="ECO:0000256" key="10">
    <source>
        <dbReference type="SAM" id="SignalP"/>
    </source>
</evidence>
<keyword evidence="7" id="KW-0560">Oxidoreductase</keyword>
<dbReference type="Gene3D" id="2.20.25.90">
    <property type="entry name" value="ADC-like domains"/>
    <property type="match status" value="1"/>
</dbReference>
<comment type="subcellular location">
    <subcellularLocation>
        <location evidence="2">Periplasm</location>
    </subcellularLocation>
</comment>
<keyword evidence="8" id="KW-0408">Iron</keyword>
<comment type="caution">
    <text evidence="12">The sequence shown here is derived from an EMBL/GenBank/DDBJ whole genome shotgun (WGS) entry which is preliminary data.</text>
</comment>
<dbReference type="NCBIfam" id="TIGR01409">
    <property type="entry name" value="TAT_signal_seq"/>
    <property type="match status" value="1"/>
</dbReference>
<dbReference type="AlphaFoldDB" id="M5PS25"/>
<keyword evidence="9" id="KW-0411">Iron-sulfur</keyword>
<dbReference type="GO" id="GO:0051539">
    <property type="term" value="F:4 iron, 4 sulfur cluster binding"/>
    <property type="evidence" value="ECO:0007669"/>
    <property type="project" value="UniProtKB-KW"/>
</dbReference>
<evidence type="ECO:0000259" key="11">
    <source>
        <dbReference type="PROSITE" id="PS51669"/>
    </source>
</evidence>
<name>M5PS25_DESAF</name>
<gene>
    <name evidence="12" type="ORF">PCS_02290</name>
</gene>
<comment type="similarity">
    <text evidence="3">Belongs to the prokaryotic molybdopterin-containing oxidoreductase family.</text>
</comment>
<dbReference type="InterPro" id="IPR019546">
    <property type="entry name" value="TAT_signal_bac_arc"/>
</dbReference>
<dbReference type="InterPro" id="IPR027467">
    <property type="entry name" value="MopterinOxRdtase_cofactor_BS"/>
</dbReference>
<keyword evidence="5" id="KW-0004">4Fe-4S</keyword>
<dbReference type="GO" id="GO:0009055">
    <property type="term" value="F:electron transfer activity"/>
    <property type="evidence" value="ECO:0007669"/>
    <property type="project" value="TreeGrafter"/>
</dbReference>
<feature type="signal peptide" evidence="10">
    <location>
        <begin position="1"/>
        <end position="17"/>
    </location>
</feature>
<evidence type="ECO:0000313" key="12">
    <source>
        <dbReference type="EMBL" id="EMG36870.1"/>
    </source>
</evidence>
<keyword evidence="10" id="KW-0732">Signal</keyword>
<evidence type="ECO:0000256" key="9">
    <source>
        <dbReference type="ARBA" id="ARBA00023014"/>
    </source>
</evidence>
<evidence type="ECO:0000256" key="5">
    <source>
        <dbReference type="ARBA" id="ARBA00022485"/>
    </source>
</evidence>
<dbReference type="PROSITE" id="PS00551">
    <property type="entry name" value="MOLYBDOPTERIN_PROK_1"/>
    <property type="match status" value="1"/>
</dbReference>
<dbReference type="PANTHER" id="PTHR43598:SF1">
    <property type="entry name" value="FORMATE DEHYDROGENASE-O MAJOR SUBUNIT"/>
    <property type="match status" value="1"/>
</dbReference>
<organism evidence="12 13">
    <name type="scientific">Desulfocurvibacter africanus PCS</name>
    <dbReference type="NCBI Taxonomy" id="1262666"/>
    <lineage>
        <taxon>Bacteria</taxon>
        <taxon>Pseudomonadati</taxon>
        <taxon>Thermodesulfobacteriota</taxon>
        <taxon>Desulfovibrionia</taxon>
        <taxon>Desulfovibrionales</taxon>
        <taxon>Desulfovibrionaceae</taxon>
        <taxon>Desulfocurvibacter</taxon>
    </lineage>
</organism>
<dbReference type="Gene3D" id="3.40.50.740">
    <property type="match status" value="1"/>
</dbReference>
<feature type="domain" description="4Fe-4S Mo/W bis-MGD-type" evidence="11">
    <location>
        <begin position="43"/>
        <end position="102"/>
    </location>
</feature>
<evidence type="ECO:0000256" key="8">
    <source>
        <dbReference type="ARBA" id="ARBA00023004"/>
    </source>
</evidence>
<evidence type="ECO:0000256" key="7">
    <source>
        <dbReference type="ARBA" id="ARBA00023002"/>
    </source>
</evidence>
<comment type="cofactor">
    <cofactor evidence="1">
        <name>[4Fe-4S] cluster</name>
        <dbReference type="ChEBI" id="CHEBI:49883"/>
    </cofactor>
</comment>
<evidence type="ECO:0000256" key="4">
    <source>
        <dbReference type="ARBA" id="ARBA00011771"/>
    </source>
</evidence>
<dbReference type="GO" id="GO:0009061">
    <property type="term" value="P:anaerobic respiration"/>
    <property type="evidence" value="ECO:0007669"/>
    <property type="project" value="TreeGrafter"/>
</dbReference>
<evidence type="ECO:0000256" key="6">
    <source>
        <dbReference type="ARBA" id="ARBA00022723"/>
    </source>
</evidence>
<protein>
    <submittedName>
        <fullName evidence="12">Anaerobic dehydrogenase, typically selenocysteine-containing</fullName>
    </submittedName>
</protein>
<proteinExistence type="inferred from homology"/>